<sequence>MPVTDKQIAEELLAHEKMMVMAYAQTITETSCPELSQGFQQLLNHSIQNVAEVAQVMTASGWTAPRYALPDEIGQVATQASQANRNLQQVVTAWQAAEASSAHTEAKQQAGQ</sequence>
<name>A0A511V2R0_9BACL</name>
<dbReference type="Pfam" id="PF07875">
    <property type="entry name" value="Coat_F"/>
    <property type="match status" value="1"/>
</dbReference>
<accession>A0A511V2R0</accession>
<dbReference type="Proteomes" id="UP000321157">
    <property type="component" value="Unassembled WGS sequence"/>
</dbReference>
<keyword evidence="2" id="KW-1185">Reference proteome</keyword>
<evidence type="ECO:0008006" key="3">
    <source>
        <dbReference type="Google" id="ProtNLM"/>
    </source>
</evidence>
<proteinExistence type="predicted"/>
<reference evidence="1 2" key="1">
    <citation type="submission" date="2019-07" db="EMBL/GenBank/DDBJ databases">
        <title>Whole genome shotgun sequence of Aneurinibacillus danicus NBRC 102444.</title>
        <authorList>
            <person name="Hosoyama A."/>
            <person name="Uohara A."/>
            <person name="Ohji S."/>
            <person name="Ichikawa N."/>
        </authorList>
    </citation>
    <scope>NUCLEOTIDE SEQUENCE [LARGE SCALE GENOMIC DNA]</scope>
    <source>
        <strain evidence="1 2">NBRC 102444</strain>
    </source>
</reference>
<evidence type="ECO:0000313" key="2">
    <source>
        <dbReference type="Proteomes" id="UP000321157"/>
    </source>
</evidence>
<dbReference type="Gene3D" id="1.20.1260.10">
    <property type="match status" value="1"/>
</dbReference>
<dbReference type="OrthoDB" id="2680257at2"/>
<gene>
    <name evidence="1" type="ORF">ADA01nite_06500</name>
</gene>
<evidence type="ECO:0000313" key="1">
    <source>
        <dbReference type="EMBL" id="GEN33190.1"/>
    </source>
</evidence>
<dbReference type="InterPro" id="IPR012851">
    <property type="entry name" value="Spore_coat_CotF-like"/>
</dbReference>
<organism evidence="1 2">
    <name type="scientific">Aneurinibacillus danicus</name>
    <dbReference type="NCBI Taxonomy" id="267746"/>
    <lineage>
        <taxon>Bacteria</taxon>
        <taxon>Bacillati</taxon>
        <taxon>Bacillota</taxon>
        <taxon>Bacilli</taxon>
        <taxon>Bacillales</taxon>
        <taxon>Paenibacillaceae</taxon>
        <taxon>Aneurinibacillus group</taxon>
        <taxon>Aneurinibacillus</taxon>
    </lineage>
</organism>
<dbReference type="RefSeq" id="WP_146808483.1">
    <property type="nucleotide sequence ID" value="NZ_BJXX01000028.1"/>
</dbReference>
<dbReference type="AlphaFoldDB" id="A0A511V2R0"/>
<dbReference type="InterPro" id="IPR012347">
    <property type="entry name" value="Ferritin-like"/>
</dbReference>
<comment type="caution">
    <text evidence="1">The sequence shown here is derived from an EMBL/GenBank/DDBJ whole genome shotgun (WGS) entry which is preliminary data.</text>
</comment>
<protein>
    <recommendedName>
        <fullName evidence="3">Spore coat protein</fullName>
    </recommendedName>
</protein>
<dbReference type="EMBL" id="BJXX01000028">
    <property type="protein sequence ID" value="GEN33190.1"/>
    <property type="molecule type" value="Genomic_DNA"/>
</dbReference>